<feature type="region of interest" description="Disordered" evidence="6">
    <location>
        <begin position="436"/>
        <end position="468"/>
    </location>
</feature>
<feature type="region of interest" description="Disordered" evidence="6">
    <location>
        <begin position="292"/>
        <end position="349"/>
    </location>
</feature>
<dbReference type="PANTHER" id="PTHR43603:SF1">
    <property type="entry name" value="ZINC-REGULATED GTPASE METALLOPROTEIN ACTIVATOR 1"/>
    <property type="match status" value="1"/>
</dbReference>
<dbReference type="InterPro" id="IPR027417">
    <property type="entry name" value="P-loop_NTPase"/>
</dbReference>
<evidence type="ECO:0000256" key="3">
    <source>
        <dbReference type="ARBA" id="ARBA00023186"/>
    </source>
</evidence>
<dbReference type="InterPro" id="IPR051927">
    <property type="entry name" value="Zn_Chap_cDPG_Synth"/>
</dbReference>
<gene>
    <name evidence="9" type="ORF">LGLO00237_LOCUS23568</name>
</gene>
<feature type="compositionally biased region" description="Basic and acidic residues" evidence="6">
    <location>
        <begin position="519"/>
        <end position="537"/>
    </location>
</feature>
<comment type="catalytic activity">
    <reaction evidence="5">
        <text>GTP + H2O = GDP + phosphate + H(+)</text>
        <dbReference type="Rhea" id="RHEA:19669"/>
        <dbReference type="ChEBI" id="CHEBI:15377"/>
        <dbReference type="ChEBI" id="CHEBI:15378"/>
        <dbReference type="ChEBI" id="CHEBI:37565"/>
        <dbReference type="ChEBI" id="CHEBI:43474"/>
        <dbReference type="ChEBI" id="CHEBI:58189"/>
    </reaction>
    <physiologicalReaction direction="left-to-right" evidence="5">
        <dbReference type="Rhea" id="RHEA:19670"/>
    </physiologicalReaction>
</comment>
<dbReference type="SUPFAM" id="SSF90002">
    <property type="entry name" value="Hypothetical protein YjiA, C-terminal domain"/>
    <property type="match status" value="1"/>
</dbReference>
<keyword evidence="2" id="KW-0378">Hydrolase</keyword>
<keyword evidence="3" id="KW-0143">Chaperone</keyword>
<evidence type="ECO:0000256" key="5">
    <source>
        <dbReference type="ARBA" id="ARBA00049117"/>
    </source>
</evidence>
<dbReference type="InterPro" id="IPR003495">
    <property type="entry name" value="CobW/HypB/UreG_nucleotide-bd"/>
</dbReference>
<reference evidence="9" key="1">
    <citation type="submission" date="2021-01" db="EMBL/GenBank/DDBJ databases">
        <authorList>
            <person name="Corre E."/>
            <person name="Pelletier E."/>
            <person name="Niang G."/>
            <person name="Scheremetjew M."/>
            <person name="Finn R."/>
            <person name="Kale V."/>
            <person name="Holt S."/>
            <person name="Cochrane G."/>
            <person name="Meng A."/>
            <person name="Brown T."/>
            <person name="Cohen L."/>
        </authorList>
    </citation>
    <scope>NUCLEOTIDE SEQUENCE</scope>
    <source>
        <strain evidence="9">CCCM811</strain>
    </source>
</reference>
<evidence type="ECO:0000259" key="7">
    <source>
        <dbReference type="Pfam" id="PF02492"/>
    </source>
</evidence>
<evidence type="ECO:0000256" key="6">
    <source>
        <dbReference type="SAM" id="MobiDB-lite"/>
    </source>
</evidence>
<dbReference type="Pfam" id="PF07683">
    <property type="entry name" value="CobW_C"/>
    <property type="match status" value="1"/>
</dbReference>
<dbReference type="GO" id="GO:0016787">
    <property type="term" value="F:hydrolase activity"/>
    <property type="evidence" value="ECO:0007669"/>
    <property type="project" value="UniProtKB-KW"/>
</dbReference>
<dbReference type="AlphaFoldDB" id="A0A7S3Z4Y9"/>
<keyword evidence="1" id="KW-0547">Nucleotide-binding</keyword>
<dbReference type="InterPro" id="IPR011629">
    <property type="entry name" value="CobW-like_C"/>
</dbReference>
<sequence length="544" mass="59542">MSEESRVNLYLRAENRLVFGVKKNKPLPVTVVTGFLGAGKTTLMRHILANKYNLRVAAAVNDFAELNIDSNLVTNLPPGTTGRAAEKVVELSNGCICCSLKKDLTSAVWSFLENDIDIGRVEYLVVETSGVTDPLPIVRTLDQAFGKMYRARLDSVVTVIDAEQWMAWVTPEDTKKPKEEEKRESEAREQQEESHNNRDKIPAVARSQISCADVVIVNKQDLIPQKALDHLLGVLRVMAPGAAVYPTTYSRIALPRILDVSIHESTRIGSKHTVVTHEKSQEAFYVNGSDILTHNPTHREAKKKQQQRMMETDKKTTRHNGKKGDKCDHGHGHGHDEGRKQQQQHAPSKEYVTVSVTNNTAPVTLRALETFCANEIPKGTVRMKGVLWIAELGRSRCVLQLSGRRRLHFRVEDEWMGPPETQMVAIGEGLDAKTMFTSMLPPSSSSSSRPTSTPLPSELASASASSSPAATLEQKLARARSMASAKDSPFEVIDMVDGYTTVAAAAAAAAAAAGSSEEQPSRQEGARGVRVAPEHPEGLFCHGG</sequence>
<feature type="region of interest" description="Disordered" evidence="6">
    <location>
        <begin position="171"/>
        <end position="202"/>
    </location>
</feature>
<accession>A0A7S3Z4Y9</accession>
<feature type="compositionally biased region" description="Low complexity" evidence="6">
    <location>
        <begin position="437"/>
        <end position="468"/>
    </location>
</feature>
<dbReference type="CDD" id="cd03112">
    <property type="entry name" value="CobW-like"/>
    <property type="match status" value="1"/>
</dbReference>
<dbReference type="Gene3D" id="3.40.50.300">
    <property type="entry name" value="P-loop containing nucleotide triphosphate hydrolases"/>
    <property type="match status" value="1"/>
</dbReference>
<evidence type="ECO:0000256" key="4">
    <source>
        <dbReference type="ARBA" id="ARBA00034320"/>
    </source>
</evidence>
<dbReference type="Pfam" id="PF02492">
    <property type="entry name" value="cobW"/>
    <property type="match status" value="1"/>
</dbReference>
<feature type="region of interest" description="Disordered" evidence="6">
    <location>
        <begin position="510"/>
        <end position="544"/>
    </location>
</feature>
<comment type="similarity">
    <text evidence="4">Belongs to the SIMIBI class G3E GTPase family. ZNG1 subfamily.</text>
</comment>
<dbReference type="InterPro" id="IPR036627">
    <property type="entry name" value="CobW-likC_sf"/>
</dbReference>
<dbReference type="SUPFAM" id="SSF52540">
    <property type="entry name" value="P-loop containing nucleoside triphosphate hydrolases"/>
    <property type="match status" value="1"/>
</dbReference>
<evidence type="ECO:0000259" key="8">
    <source>
        <dbReference type="Pfam" id="PF07683"/>
    </source>
</evidence>
<protein>
    <recommendedName>
        <fullName evidence="10">CobW C-terminal domain-containing protein</fullName>
    </recommendedName>
</protein>
<evidence type="ECO:0000256" key="1">
    <source>
        <dbReference type="ARBA" id="ARBA00022741"/>
    </source>
</evidence>
<feature type="compositionally biased region" description="Basic and acidic residues" evidence="6">
    <location>
        <begin position="322"/>
        <end position="340"/>
    </location>
</feature>
<feature type="domain" description="CobW C-terminal" evidence="8">
    <location>
        <begin position="358"/>
        <end position="434"/>
    </location>
</feature>
<dbReference type="Gene3D" id="3.30.1220.10">
    <property type="entry name" value="CobW-like, C-terminal domain"/>
    <property type="match status" value="1"/>
</dbReference>
<dbReference type="PANTHER" id="PTHR43603">
    <property type="entry name" value="COBW DOMAIN-CONTAINING PROTEIN DDB_G0274527"/>
    <property type="match status" value="1"/>
</dbReference>
<evidence type="ECO:0008006" key="10">
    <source>
        <dbReference type="Google" id="ProtNLM"/>
    </source>
</evidence>
<dbReference type="GO" id="GO:0000166">
    <property type="term" value="F:nucleotide binding"/>
    <property type="evidence" value="ECO:0007669"/>
    <property type="project" value="UniProtKB-KW"/>
</dbReference>
<proteinExistence type="inferred from homology"/>
<feature type="compositionally biased region" description="Basic and acidic residues" evidence="6">
    <location>
        <begin position="172"/>
        <end position="201"/>
    </location>
</feature>
<name>A0A7S3Z4Y9_9EUKA</name>
<dbReference type="EMBL" id="HBIV01033071">
    <property type="protein sequence ID" value="CAE0671919.1"/>
    <property type="molecule type" value="Transcribed_RNA"/>
</dbReference>
<feature type="domain" description="CobW/HypB/UreG nucleotide-binding" evidence="7">
    <location>
        <begin position="28"/>
        <end position="244"/>
    </location>
</feature>
<evidence type="ECO:0000256" key="2">
    <source>
        <dbReference type="ARBA" id="ARBA00022801"/>
    </source>
</evidence>
<evidence type="ECO:0000313" key="9">
    <source>
        <dbReference type="EMBL" id="CAE0671919.1"/>
    </source>
</evidence>
<organism evidence="9">
    <name type="scientific">Lotharella globosa</name>
    <dbReference type="NCBI Taxonomy" id="91324"/>
    <lineage>
        <taxon>Eukaryota</taxon>
        <taxon>Sar</taxon>
        <taxon>Rhizaria</taxon>
        <taxon>Cercozoa</taxon>
        <taxon>Chlorarachniophyceae</taxon>
        <taxon>Lotharella</taxon>
    </lineage>
</organism>